<evidence type="ECO:0008006" key="3">
    <source>
        <dbReference type="Google" id="ProtNLM"/>
    </source>
</evidence>
<dbReference type="SMART" id="SM01260">
    <property type="entry name" value="LANC_like"/>
    <property type="match status" value="1"/>
</dbReference>
<reference evidence="1 2" key="1">
    <citation type="submission" date="2020-08" db="EMBL/GenBank/DDBJ databases">
        <title>Sequencing the genomes of 1000 actinobacteria strains.</title>
        <authorList>
            <person name="Klenk H.-P."/>
        </authorList>
    </citation>
    <scope>NUCLEOTIDE SEQUENCE [LARGE SCALE GENOMIC DNA]</scope>
    <source>
        <strain evidence="1 2">DSM 15626</strain>
    </source>
</reference>
<proteinExistence type="predicted"/>
<gene>
    <name evidence="1" type="ORF">HNR71_002452</name>
</gene>
<evidence type="ECO:0000313" key="1">
    <source>
        <dbReference type="EMBL" id="MBB6566815.1"/>
    </source>
</evidence>
<dbReference type="SUPFAM" id="SSF158745">
    <property type="entry name" value="LanC-like"/>
    <property type="match status" value="1"/>
</dbReference>
<dbReference type="CDD" id="cd04434">
    <property type="entry name" value="LanC_like"/>
    <property type="match status" value="1"/>
</dbReference>
<protein>
    <recommendedName>
        <fullName evidence="3">Lanthionine synthetase-like protein</fullName>
    </recommendedName>
</protein>
<comment type="caution">
    <text evidence="1">The sequence shown here is derived from an EMBL/GenBank/DDBJ whole genome shotgun (WGS) entry which is preliminary data.</text>
</comment>
<dbReference type="AlphaFoldDB" id="A0A841SBL2"/>
<dbReference type="GO" id="GO:0031179">
    <property type="term" value="P:peptide modification"/>
    <property type="evidence" value="ECO:0007669"/>
    <property type="project" value="InterPro"/>
</dbReference>
<sequence>MERYPAPQRQAMTYGALGEAAWSWVLGQVRWDDTGPWIPESGDGPKPEQFVTGMHSGVGGLAYTLAEIKLSRPWTASEQELAAGIADRVRRSIPVESSITFFDGLVSSIGILTALGEPGSAAAIERAWELITPAGWHETFLEDETVYAPGAVTNDLTLGTGAALLGALWALRHGIPAQPLAERAVELLLAEQEPGPNWLFVPRRYLRQASAYQMPNFSHGLAGIAAVLALAGAELDRPELVETGRQGAEHLISLGINDGKGFRVARVIPWEERHGDEFTFNWCHGGAGTSLLFSALQYAGADQVAGESPATWRERCLDAVRNSGLPERLHPGFWDNDGRCCGTAGVADAFLTAYQRDGAPQDLAFAKQLADTLVDHAHRDGSTAYWRFIEHKNEEPLLPPGVGWMQGAAGIAALLFRINRVAEQGRPAAIATHLDNWWAS</sequence>
<dbReference type="RefSeq" id="WP_202886624.1">
    <property type="nucleotide sequence ID" value="NZ_BAAAGT010000004.1"/>
</dbReference>
<dbReference type="InterPro" id="IPR007822">
    <property type="entry name" value="LANC-like"/>
</dbReference>
<accession>A0A841SBL2</accession>
<organism evidence="1 2">
    <name type="scientific">Kribbella sandramycini</name>
    <dbReference type="NCBI Taxonomy" id="60450"/>
    <lineage>
        <taxon>Bacteria</taxon>
        <taxon>Bacillati</taxon>
        <taxon>Actinomycetota</taxon>
        <taxon>Actinomycetes</taxon>
        <taxon>Propionibacteriales</taxon>
        <taxon>Kribbellaceae</taxon>
        <taxon>Kribbella</taxon>
    </lineage>
</organism>
<evidence type="ECO:0000313" key="2">
    <source>
        <dbReference type="Proteomes" id="UP000553957"/>
    </source>
</evidence>
<dbReference type="Proteomes" id="UP000553957">
    <property type="component" value="Unassembled WGS sequence"/>
</dbReference>
<dbReference type="GO" id="GO:0005975">
    <property type="term" value="P:carbohydrate metabolic process"/>
    <property type="evidence" value="ECO:0007669"/>
    <property type="project" value="InterPro"/>
</dbReference>
<dbReference type="InterPro" id="IPR012341">
    <property type="entry name" value="6hp_glycosidase-like_sf"/>
</dbReference>
<dbReference type="Pfam" id="PF05147">
    <property type="entry name" value="LANC_like"/>
    <property type="match status" value="1"/>
</dbReference>
<dbReference type="PRINTS" id="PR01950">
    <property type="entry name" value="LANCSUPER"/>
</dbReference>
<name>A0A841SBL2_9ACTN</name>
<dbReference type="EMBL" id="JACHKF010000001">
    <property type="protein sequence ID" value="MBB6566815.1"/>
    <property type="molecule type" value="Genomic_DNA"/>
</dbReference>
<dbReference type="Gene3D" id="1.50.10.10">
    <property type="match status" value="1"/>
</dbReference>